<sequence length="216" mass="23164">GAALPIQGLTALALATRAYPIQKNDWVVIHAAAGGVGLILSQLARRLGAHVIGTVSTAEKAALAKANGAEHVVVIPRNTGYEALEKKVQELTHNKGVNAVFDSVGQATFESDLTIAGRNSTLVFFGSASGNVPDFSINRLTPKNLKLTRVSLYNYMTTFEEFDALFKEGLALLEGDDKVKLEISKVYEFEDIQQAHLDLEGRKSTGKLLLKVAGSV</sequence>
<accession>A0AAD4DFH0</accession>
<keyword evidence="2" id="KW-0560">Oxidoreductase</keyword>
<name>A0AAD4DFH0_9FUNG</name>
<feature type="non-terminal residue" evidence="6">
    <location>
        <position position="1"/>
    </location>
</feature>
<evidence type="ECO:0000313" key="6">
    <source>
        <dbReference type="EMBL" id="KAG0276675.1"/>
    </source>
</evidence>
<evidence type="ECO:0000256" key="4">
    <source>
        <dbReference type="ARBA" id="ARBA00070796"/>
    </source>
</evidence>
<evidence type="ECO:0000256" key="2">
    <source>
        <dbReference type="ARBA" id="ARBA00023002"/>
    </source>
</evidence>
<dbReference type="GO" id="GO:0035925">
    <property type="term" value="F:mRNA 3'-UTR AU-rich region binding"/>
    <property type="evidence" value="ECO:0007669"/>
    <property type="project" value="TreeGrafter"/>
</dbReference>
<dbReference type="Gene3D" id="3.40.50.720">
    <property type="entry name" value="NAD(P)-binding Rossmann-like Domain"/>
    <property type="match status" value="1"/>
</dbReference>
<dbReference type="PANTHER" id="PTHR48106:SF13">
    <property type="entry name" value="QUINONE OXIDOREDUCTASE-RELATED"/>
    <property type="match status" value="1"/>
</dbReference>
<keyword evidence="7" id="KW-1185">Reference proteome</keyword>
<keyword evidence="1" id="KW-0521">NADP</keyword>
<dbReference type="FunFam" id="3.40.50.720:FF:000053">
    <property type="entry name" value="Quinone oxidoreductase 1"/>
    <property type="match status" value="1"/>
</dbReference>
<evidence type="ECO:0000259" key="5">
    <source>
        <dbReference type="SMART" id="SM00829"/>
    </source>
</evidence>
<dbReference type="GO" id="GO:0003960">
    <property type="term" value="F:quinone reductase (NADPH) activity"/>
    <property type="evidence" value="ECO:0007669"/>
    <property type="project" value="TreeGrafter"/>
</dbReference>
<dbReference type="InterPro" id="IPR036291">
    <property type="entry name" value="NAD(P)-bd_dom_sf"/>
</dbReference>
<dbReference type="Proteomes" id="UP001194580">
    <property type="component" value="Unassembled WGS sequence"/>
</dbReference>
<dbReference type="Gene3D" id="3.90.180.10">
    <property type="entry name" value="Medium-chain alcohol dehydrogenases, catalytic domain"/>
    <property type="match status" value="1"/>
</dbReference>
<dbReference type="Pfam" id="PF00107">
    <property type="entry name" value="ADH_zinc_N"/>
    <property type="match status" value="1"/>
</dbReference>
<comment type="caution">
    <text evidence="6">The sequence shown here is derived from an EMBL/GenBank/DDBJ whole genome shotgun (WGS) entry which is preliminary data.</text>
</comment>
<evidence type="ECO:0000256" key="1">
    <source>
        <dbReference type="ARBA" id="ARBA00022857"/>
    </source>
</evidence>
<dbReference type="EMBL" id="JAAAIL010000348">
    <property type="protein sequence ID" value="KAG0276675.1"/>
    <property type="molecule type" value="Genomic_DNA"/>
</dbReference>
<gene>
    <name evidence="6" type="primary">ZTA1_3</name>
    <name evidence="6" type="ORF">BGZ95_007209</name>
</gene>
<evidence type="ECO:0000313" key="7">
    <source>
        <dbReference type="Proteomes" id="UP001194580"/>
    </source>
</evidence>
<dbReference type="InterPro" id="IPR020843">
    <property type="entry name" value="ER"/>
</dbReference>
<reference evidence="6" key="1">
    <citation type="journal article" date="2020" name="Fungal Divers.">
        <title>Resolving the Mortierellaceae phylogeny through synthesis of multi-gene phylogenetics and phylogenomics.</title>
        <authorList>
            <person name="Vandepol N."/>
            <person name="Liber J."/>
            <person name="Desiro A."/>
            <person name="Na H."/>
            <person name="Kennedy M."/>
            <person name="Barry K."/>
            <person name="Grigoriev I.V."/>
            <person name="Miller A.N."/>
            <person name="O'Donnell K."/>
            <person name="Stajich J.E."/>
            <person name="Bonito G."/>
        </authorList>
    </citation>
    <scope>NUCLEOTIDE SEQUENCE</scope>
    <source>
        <strain evidence="6">NRRL 28262</strain>
    </source>
</reference>
<dbReference type="GO" id="GO:0005829">
    <property type="term" value="C:cytosol"/>
    <property type="evidence" value="ECO:0007669"/>
    <property type="project" value="TreeGrafter"/>
</dbReference>
<protein>
    <recommendedName>
        <fullName evidence="4">Probable quinone oxidoreductase</fullName>
    </recommendedName>
    <alternativeName>
        <fullName evidence="3">NADPH:quinone reductase</fullName>
    </alternativeName>
</protein>
<dbReference type="InterPro" id="IPR013149">
    <property type="entry name" value="ADH-like_C"/>
</dbReference>
<feature type="domain" description="Enoyl reductase (ER)" evidence="5">
    <location>
        <begin position="1"/>
        <end position="210"/>
    </location>
</feature>
<proteinExistence type="predicted"/>
<dbReference type="AlphaFoldDB" id="A0AAD4DFH0"/>
<dbReference type="SUPFAM" id="SSF51735">
    <property type="entry name" value="NAD(P)-binding Rossmann-fold domains"/>
    <property type="match status" value="1"/>
</dbReference>
<dbReference type="PANTHER" id="PTHR48106">
    <property type="entry name" value="QUINONE OXIDOREDUCTASE PIG3-RELATED"/>
    <property type="match status" value="1"/>
</dbReference>
<dbReference type="GO" id="GO:0070402">
    <property type="term" value="F:NADPH binding"/>
    <property type="evidence" value="ECO:0007669"/>
    <property type="project" value="TreeGrafter"/>
</dbReference>
<evidence type="ECO:0000256" key="3">
    <source>
        <dbReference type="ARBA" id="ARBA00043088"/>
    </source>
</evidence>
<organism evidence="6 7">
    <name type="scientific">Linnemannia exigua</name>
    <dbReference type="NCBI Taxonomy" id="604196"/>
    <lineage>
        <taxon>Eukaryota</taxon>
        <taxon>Fungi</taxon>
        <taxon>Fungi incertae sedis</taxon>
        <taxon>Mucoromycota</taxon>
        <taxon>Mortierellomycotina</taxon>
        <taxon>Mortierellomycetes</taxon>
        <taxon>Mortierellales</taxon>
        <taxon>Mortierellaceae</taxon>
        <taxon>Linnemannia</taxon>
    </lineage>
</organism>
<dbReference type="SMART" id="SM00829">
    <property type="entry name" value="PKS_ER"/>
    <property type="match status" value="1"/>
</dbReference>